<keyword evidence="1" id="KW-0805">Transcription regulation</keyword>
<evidence type="ECO:0000313" key="7">
    <source>
        <dbReference type="Proteomes" id="UP001500957"/>
    </source>
</evidence>
<keyword evidence="2 4" id="KW-0238">DNA-binding</keyword>
<feature type="domain" description="HTH tetR-type" evidence="5">
    <location>
        <begin position="5"/>
        <end position="65"/>
    </location>
</feature>
<dbReference type="PROSITE" id="PS50977">
    <property type="entry name" value="HTH_TETR_2"/>
    <property type="match status" value="1"/>
</dbReference>
<evidence type="ECO:0000313" key="6">
    <source>
        <dbReference type="EMBL" id="GAA0633643.1"/>
    </source>
</evidence>
<evidence type="ECO:0000256" key="3">
    <source>
        <dbReference type="ARBA" id="ARBA00023163"/>
    </source>
</evidence>
<dbReference type="Gene3D" id="1.10.10.60">
    <property type="entry name" value="Homeodomain-like"/>
    <property type="match status" value="1"/>
</dbReference>
<dbReference type="EMBL" id="BAAAHE010000045">
    <property type="protein sequence ID" value="GAA0633643.1"/>
    <property type="molecule type" value="Genomic_DNA"/>
</dbReference>
<dbReference type="InterPro" id="IPR001647">
    <property type="entry name" value="HTH_TetR"/>
</dbReference>
<keyword evidence="3" id="KW-0804">Transcription</keyword>
<dbReference type="PANTHER" id="PTHR30055:SF234">
    <property type="entry name" value="HTH-TYPE TRANSCRIPTIONAL REGULATOR BETI"/>
    <property type="match status" value="1"/>
</dbReference>
<name>A0ABN1H950_9ACTN</name>
<dbReference type="Pfam" id="PF00440">
    <property type="entry name" value="TetR_N"/>
    <property type="match status" value="1"/>
</dbReference>
<dbReference type="PRINTS" id="PR00455">
    <property type="entry name" value="HTHTETR"/>
</dbReference>
<protein>
    <submittedName>
        <fullName evidence="6">TetR/AcrR family transcriptional regulator</fullName>
    </submittedName>
</protein>
<evidence type="ECO:0000256" key="2">
    <source>
        <dbReference type="ARBA" id="ARBA00023125"/>
    </source>
</evidence>
<organism evidence="6 7">
    <name type="scientific">Sporichthya brevicatena</name>
    <dbReference type="NCBI Taxonomy" id="171442"/>
    <lineage>
        <taxon>Bacteria</taxon>
        <taxon>Bacillati</taxon>
        <taxon>Actinomycetota</taxon>
        <taxon>Actinomycetes</taxon>
        <taxon>Sporichthyales</taxon>
        <taxon>Sporichthyaceae</taxon>
        <taxon>Sporichthya</taxon>
    </lineage>
</organism>
<dbReference type="PANTHER" id="PTHR30055">
    <property type="entry name" value="HTH-TYPE TRANSCRIPTIONAL REGULATOR RUTR"/>
    <property type="match status" value="1"/>
</dbReference>
<dbReference type="SUPFAM" id="SSF48498">
    <property type="entry name" value="Tetracyclin repressor-like, C-terminal domain"/>
    <property type="match status" value="1"/>
</dbReference>
<evidence type="ECO:0000259" key="5">
    <source>
        <dbReference type="PROSITE" id="PS50977"/>
    </source>
</evidence>
<dbReference type="InterPro" id="IPR009057">
    <property type="entry name" value="Homeodomain-like_sf"/>
</dbReference>
<dbReference type="InterPro" id="IPR041490">
    <property type="entry name" value="KstR2_TetR_C"/>
</dbReference>
<dbReference type="Proteomes" id="UP001500957">
    <property type="component" value="Unassembled WGS sequence"/>
</dbReference>
<comment type="caution">
    <text evidence="6">The sequence shown here is derived from an EMBL/GenBank/DDBJ whole genome shotgun (WGS) entry which is preliminary data.</text>
</comment>
<dbReference type="SUPFAM" id="SSF46689">
    <property type="entry name" value="Homeodomain-like"/>
    <property type="match status" value="1"/>
</dbReference>
<keyword evidence="7" id="KW-1185">Reference proteome</keyword>
<proteinExistence type="predicted"/>
<sequence>MRPQPAWLLNSARSLAEVFIRKGFGATRMDDLVAASGVPRATLYYHFRGKDAVLGWLMHSTIGHLEMAIKEATTEPGTARDRLDAVIRGVVQTVVEHPEACRVLIGNLEQAGQLSETVAELFPVFHVPVIAVLEEGAADGSLRSVGDPVATASALFGAVIIAALQALVVGAELEPEAMSDSLVNLLLGGLEPRP</sequence>
<dbReference type="Gene3D" id="1.10.357.10">
    <property type="entry name" value="Tetracycline Repressor, domain 2"/>
    <property type="match status" value="1"/>
</dbReference>
<dbReference type="InterPro" id="IPR050109">
    <property type="entry name" value="HTH-type_TetR-like_transc_reg"/>
</dbReference>
<dbReference type="InterPro" id="IPR036271">
    <property type="entry name" value="Tet_transcr_reg_TetR-rel_C_sf"/>
</dbReference>
<reference evidence="6 7" key="1">
    <citation type="journal article" date="2019" name="Int. J. Syst. Evol. Microbiol.">
        <title>The Global Catalogue of Microorganisms (GCM) 10K type strain sequencing project: providing services to taxonomists for standard genome sequencing and annotation.</title>
        <authorList>
            <consortium name="The Broad Institute Genomics Platform"/>
            <consortium name="The Broad Institute Genome Sequencing Center for Infectious Disease"/>
            <person name="Wu L."/>
            <person name="Ma J."/>
        </authorList>
    </citation>
    <scope>NUCLEOTIDE SEQUENCE [LARGE SCALE GENOMIC DNA]</scope>
    <source>
        <strain evidence="6 7">JCM 10671</strain>
    </source>
</reference>
<evidence type="ECO:0000256" key="1">
    <source>
        <dbReference type="ARBA" id="ARBA00023015"/>
    </source>
</evidence>
<evidence type="ECO:0000256" key="4">
    <source>
        <dbReference type="PROSITE-ProRule" id="PRU00335"/>
    </source>
</evidence>
<dbReference type="Pfam" id="PF17932">
    <property type="entry name" value="TetR_C_24"/>
    <property type="match status" value="1"/>
</dbReference>
<gene>
    <name evidence="6" type="ORF">GCM10009547_41990</name>
</gene>
<feature type="DNA-binding region" description="H-T-H motif" evidence="4">
    <location>
        <begin position="28"/>
        <end position="47"/>
    </location>
</feature>
<accession>A0ABN1H950</accession>